<gene>
    <name evidence="6" type="primary">azoR</name>
    <name evidence="8" type="ORF">GJ700_28240</name>
</gene>
<dbReference type="EC" id="1.7.1.17" evidence="6"/>
<protein>
    <recommendedName>
        <fullName evidence="6">FMN dependent NADH:quinone oxidoreductase</fullName>
        <ecNumber evidence="6">1.6.5.-</ecNumber>
    </recommendedName>
    <alternativeName>
        <fullName evidence="6">Azo-dye reductase</fullName>
    </alternativeName>
    <alternativeName>
        <fullName evidence="6">FMN-dependent NADH-azo compound oxidoreductase</fullName>
    </alternativeName>
    <alternativeName>
        <fullName evidence="6">FMN-dependent NADH-azoreductase</fullName>
        <ecNumber evidence="6">1.7.1.17</ecNumber>
    </alternativeName>
</protein>
<dbReference type="PANTHER" id="PTHR43741:SF4">
    <property type="entry name" value="FMN-DEPENDENT NADH:QUINONE OXIDOREDUCTASE"/>
    <property type="match status" value="1"/>
</dbReference>
<feature type="binding site" evidence="6">
    <location>
        <begin position="15"/>
        <end position="17"/>
    </location>
    <ligand>
        <name>FMN</name>
        <dbReference type="ChEBI" id="CHEBI:58210"/>
    </ligand>
</feature>
<keyword evidence="9" id="KW-1185">Reference proteome</keyword>
<accession>A0A7X2IT57</accession>
<evidence type="ECO:0000256" key="2">
    <source>
        <dbReference type="ARBA" id="ARBA00022643"/>
    </source>
</evidence>
<comment type="function">
    <text evidence="6">Quinone reductase that provides resistance to thiol-specific stress caused by electrophilic quinones.</text>
</comment>
<reference evidence="8 9" key="1">
    <citation type="submission" date="2019-11" db="EMBL/GenBank/DDBJ databases">
        <title>Novel species isolated from a subtropical stream in China.</title>
        <authorList>
            <person name="Lu H."/>
        </authorList>
    </citation>
    <scope>NUCLEOTIDE SEQUENCE [LARGE SCALE GENOMIC DNA]</scope>
    <source>
        <strain evidence="8 9">FT92W</strain>
    </source>
</reference>
<evidence type="ECO:0000313" key="8">
    <source>
        <dbReference type="EMBL" id="MRV75612.1"/>
    </source>
</evidence>
<dbReference type="Gene3D" id="3.40.50.360">
    <property type="match status" value="1"/>
</dbReference>
<dbReference type="EC" id="1.6.5.-" evidence="6"/>
<evidence type="ECO:0000259" key="7">
    <source>
        <dbReference type="Pfam" id="PF02525"/>
    </source>
</evidence>
<dbReference type="GO" id="GO:0016652">
    <property type="term" value="F:oxidoreductase activity, acting on NAD(P)H as acceptor"/>
    <property type="evidence" value="ECO:0007669"/>
    <property type="project" value="UniProtKB-UniRule"/>
</dbReference>
<comment type="similarity">
    <text evidence="6">Belongs to the azoreductase type 1 family.</text>
</comment>
<dbReference type="Pfam" id="PF02525">
    <property type="entry name" value="Flavodoxin_2"/>
    <property type="match status" value="1"/>
</dbReference>
<comment type="catalytic activity">
    <reaction evidence="6">
        <text>2 a quinone + NADH + H(+) = 2 a 1,4-benzosemiquinone + NAD(+)</text>
        <dbReference type="Rhea" id="RHEA:65952"/>
        <dbReference type="ChEBI" id="CHEBI:15378"/>
        <dbReference type="ChEBI" id="CHEBI:57540"/>
        <dbReference type="ChEBI" id="CHEBI:57945"/>
        <dbReference type="ChEBI" id="CHEBI:132124"/>
        <dbReference type="ChEBI" id="CHEBI:134225"/>
    </reaction>
</comment>
<dbReference type="GO" id="GO:0016655">
    <property type="term" value="F:oxidoreductase activity, acting on NAD(P)H, quinone or similar compound as acceptor"/>
    <property type="evidence" value="ECO:0007669"/>
    <property type="project" value="InterPro"/>
</dbReference>
<evidence type="ECO:0000256" key="4">
    <source>
        <dbReference type="ARBA" id="ARBA00023027"/>
    </source>
</evidence>
<proteinExistence type="inferred from homology"/>
<name>A0A7X2IT57_9BURK</name>
<comment type="cofactor">
    <cofactor evidence="6">
        <name>FMN</name>
        <dbReference type="ChEBI" id="CHEBI:58210"/>
    </cofactor>
    <text evidence="6">Binds 1 FMN per subunit.</text>
</comment>
<comment type="catalytic activity">
    <reaction evidence="5">
        <text>N,N-dimethyl-1,4-phenylenediamine + anthranilate + 2 NAD(+) = 2-(4-dimethylaminophenyl)diazenylbenzoate + 2 NADH + 2 H(+)</text>
        <dbReference type="Rhea" id="RHEA:55872"/>
        <dbReference type="ChEBI" id="CHEBI:15378"/>
        <dbReference type="ChEBI" id="CHEBI:15783"/>
        <dbReference type="ChEBI" id="CHEBI:16567"/>
        <dbReference type="ChEBI" id="CHEBI:57540"/>
        <dbReference type="ChEBI" id="CHEBI:57945"/>
        <dbReference type="ChEBI" id="CHEBI:71579"/>
        <dbReference type="EC" id="1.7.1.17"/>
    </reaction>
    <physiologicalReaction direction="right-to-left" evidence="5">
        <dbReference type="Rhea" id="RHEA:55874"/>
    </physiologicalReaction>
</comment>
<dbReference type="Proteomes" id="UP000446768">
    <property type="component" value="Unassembled WGS sequence"/>
</dbReference>
<dbReference type="HAMAP" id="MF_01216">
    <property type="entry name" value="Azoreductase_type1"/>
    <property type="match status" value="1"/>
</dbReference>
<keyword evidence="2 6" id="KW-0288">FMN</keyword>
<dbReference type="InterPro" id="IPR029039">
    <property type="entry name" value="Flavoprotein-like_sf"/>
</dbReference>
<comment type="function">
    <text evidence="6">Also exhibits azoreductase activity. Catalyzes the reductive cleavage of the azo bond in aromatic azo compounds to the corresponding amines.</text>
</comment>
<dbReference type="InterPro" id="IPR023048">
    <property type="entry name" value="NADH:quinone_OxRdtase_FMN_depd"/>
</dbReference>
<evidence type="ECO:0000256" key="5">
    <source>
        <dbReference type="ARBA" id="ARBA00048542"/>
    </source>
</evidence>
<organism evidence="8 9">
    <name type="scientific">Pseudoduganella rivuli</name>
    <dbReference type="NCBI Taxonomy" id="2666085"/>
    <lineage>
        <taxon>Bacteria</taxon>
        <taxon>Pseudomonadati</taxon>
        <taxon>Pseudomonadota</taxon>
        <taxon>Betaproteobacteria</taxon>
        <taxon>Burkholderiales</taxon>
        <taxon>Oxalobacteraceae</taxon>
        <taxon>Telluria group</taxon>
        <taxon>Pseudoduganella</taxon>
    </lineage>
</organism>
<dbReference type="GO" id="GO:0010181">
    <property type="term" value="F:FMN binding"/>
    <property type="evidence" value="ECO:0007669"/>
    <property type="project" value="UniProtKB-UniRule"/>
</dbReference>
<keyword evidence="4 6" id="KW-0520">NAD</keyword>
<dbReference type="RefSeq" id="WP_154380334.1">
    <property type="nucleotide sequence ID" value="NZ_WKJJ01000022.1"/>
</dbReference>
<feature type="binding site" evidence="6">
    <location>
        <begin position="143"/>
        <end position="146"/>
    </location>
    <ligand>
        <name>FMN</name>
        <dbReference type="ChEBI" id="CHEBI:58210"/>
    </ligand>
</feature>
<comment type="caution">
    <text evidence="8">The sequence shown here is derived from an EMBL/GenBank/DDBJ whole genome shotgun (WGS) entry which is preliminary data.</text>
</comment>
<evidence type="ECO:0000256" key="6">
    <source>
        <dbReference type="HAMAP-Rule" id="MF_01216"/>
    </source>
</evidence>
<evidence type="ECO:0000256" key="3">
    <source>
        <dbReference type="ARBA" id="ARBA00023002"/>
    </source>
</evidence>
<dbReference type="InterPro" id="IPR050104">
    <property type="entry name" value="FMN-dep_NADH:Q_OxRdtase_AzoR1"/>
</dbReference>
<feature type="domain" description="Flavodoxin-like fold" evidence="7">
    <location>
        <begin position="1"/>
        <end position="198"/>
    </location>
</feature>
<keyword evidence="3 6" id="KW-0560">Oxidoreductase</keyword>
<evidence type="ECO:0000313" key="9">
    <source>
        <dbReference type="Proteomes" id="UP000446768"/>
    </source>
</evidence>
<dbReference type="SUPFAM" id="SSF52218">
    <property type="entry name" value="Flavoproteins"/>
    <property type="match status" value="1"/>
</dbReference>
<dbReference type="InterPro" id="IPR003680">
    <property type="entry name" value="Flavodoxin_fold"/>
</dbReference>
<dbReference type="EMBL" id="WKJJ01000022">
    <property type="protein sequence ID" value="MRV75612.1"/>
    <property type="molecule type" value="Genomic_DNA"/>
</dbReference>
<evidence type="ECO:0000256" key="1">
    <source>
        <dbReference type="ARBA" id="ARBA00022630"/>
    </source>
</evidence>
<dbReference type="GO" id="GO:0009055">
    <property type="term" value="F:electron transfer activity"/>
    <property type="evidence" value="ECO:0007669"/>
    <property type="project" value="UniProtKB-UniRule"/>
</dbReference>
<sequence length="203" mass="21664">MNILHIDSACLGDNSASRQLTAAIVDALRVRHWDANVAYRDLGASQLSHVTGPLLQVLRGQWNSAIPLNDELQGEVMLTELLLAEFMVADVIVLGAPVLTLSVPSTLKAWLDRIVLEQRTYTVAPNGRTTGLAKGKRVIVASTRGGPTLAGMNEYHTGYLKAVFAMVGITDVHVLEADNLAQGSAAREQAIEAAMQQAALLAA</sequence>
<keyword evidence="1 6" id="KW-0285">Flavoprotein</keyword>
<comment type="subunit">
    <text evidence="6">Homodimer.</text>
</comment>
<comment type="caution">
    <text evidence="6">Lacks conserved residue(s) required for the propagation of feature annotation.</text>
</comment>
<dbReference type="AlphaFoldDB" id="A0A7X2IT57"/>
<dbReference type="PANTHER" id="PTHR43741">
    <property type="entry name" value="FMN-DEPENDENT NADH-AZOREDUCTASE 1"/>
    <property type="match status" value="1"/>
</dbReference>